<evidence type="ECO:0000313" key="2">
    <source>
        <dbReference type="Proteomes" id="UP000077315"/>
    </source>
</evidence>
<reference evidence="2" key="1">
    <citation type="submission" date="2015-06" db="EMBL/GenBank/DDBJ databases">
        <title>Expansion of signal transduction pathways in fungi by whole-genome duplication.</title>
        <authorList>
            <consortium name="DOE Joint Genome Institute"/>
            <person name="Corrochano L.M."/>
            <person name="Kuo A."/>
            <person name="Marcet-Houben M."/>
            <person name="Polaino S."/>
            <person name="Salamov A."/>
            <person name="Villalobos J.M."/>
            <person name="Alvarez M.I."/>
            <person name="Avalos J."/>
            <person name="Benito E.P."/>
            <person name="Benoit I."/>
            <person name="Burger G."/>
            <person name="Camino L.P."/>
            <person name="Canovas D."/>
            <person name="Cerda-Olmedo E."/>
            <person name="Cheng J.-F."/>
            <person name="Dominguez A."/>
            <person name="Elias M."/>
            <person name="Eslava A.P."/>
            <person name="Glaser F."/>
            <person name="Grimwood J."/>
            <person name="Gutierrez G."/>
            <person name="Heitman J."/>
            <person name="Henrissat B."/>
            <person name="Iturriaga E.A."/>
            <person name="Lang B.F."/>
            <person name="Lavin J.L."/>
            <person name="Lee S."/>
            <person name="Li W."/>
            <person name="Lindquist E."/>
            <person name="Lopez-Garcia S."/>
            <person name="Luque E.M."/>
            <person name="Marcos A.T."/>
            <person name="Martin J."/>
            <person name="McCluskey K."/>
            <person name="Medina H.R."/>
            <person name="Miralles-Duran A."/>
            <person name="Miyazaki A."/>
            <person name="Munoz-Torres E."/>
            <person name="Oguiza J.A."/>
            <person name="Ohm R."/>
            <person name="Olmedo M."/>
            <person name="Orejas M."/>
            <person name="Ortiz-Castellanos L."/>
            <person name="Pisabarro A.G."/>
            <person name="Rodriguez-Romero J."/>
            <person name="Ruiz-Herrera J."/>
            <person name="Ruiz-Vazquez R."/>
            <person name="Sanz C."/>
            <person name="Schackwitz W."/>
            <person name="Schmutz J."/>
            <person name="Shahriari M."/>
            <person name="Shelest E."/>
            <person name="Silva-Franco F."/>
            <person name="Soanes D."/>
            <person name="Syed K."/>
            <person name="Tagua V.G."/>
            <person name="Talbot N.J."/>
            <person name="Thon M."/>
            <person name="De vries R.P."/>
            <person name="Wiebenga A."/>
            <person name="Yadav J.S."/>
            <person name="Braun E.L."/>
            <person name="Baker S."/>
            <person name="Garre V."/>
            <person name="Horwitz B."/>
            <person name="Torres-Martinez S."/>
            <person name="Idnurm A."/>
            <person name="Herrera-Estrella A."/>
            <person name="Gabaldon T."/>
            <person name="Grigoriev I.V."/>
        </authorList>
    </citation>
    <scope>NUCLEOTIDE SEQUENCE [LARGE SCALE GENOMIC DNA]</scope>
    <source>
        <strain evidence="2">NRRL 1555(-)</strain>
    </source>
</reference>
<accession>A0A162TKU8</accession>
<dbReference type="EMBL" id="KV440997">
    <property type="protein sequence ID" value="OAD67923.1"/>
    <property type="molecule type" value="Genomic_DNA"/>
</dbReference>
<proteinExistence type="predicted"/>
<dbReference type="GeneID" id="29000485"/>
<keyword evidence="2" id="KW-1185">Reference proteome</keyword>
<dbReference type="OrthoDB" id="5591056at2759"/>
<dbReference type="VEuPathDB" id="FungiDB:PHYBLDRAFT_188900"/>
<evidence type="ECO:0000313" key="1">
    <source>
        <dbReference type="EMBL" id="OAD67923.1"/>
    </source>
</evidence>
<name>A0A162TKU8_PHYB8</name>
<protein>
    <submittedName>
        <fullName evidence="1">Uncharacterized protein</fullName>
    </submittedName>
</protein>
<organism evidence="1 2">
    <name type="scientific">Phycomyces blakesleeanus (strain ATCC 8743b / DSM 1359 / FGSC 10004 / NBRC 33097 / NRRL 1555)</name>
    <dbReference type="NCBI Taxonomy" id="763407"/>
    <lineage>
        <taxon>Eukaryota</taxon>
        <taxon>Fungi</taxon>
        <taxon>Fungi incertae sedis</taxon>
        <taxon>Mucoromycota</taxon>
        <taxon>Mucoromycotina</taxon>
        <taxon>Mucoromycetes</taxon>
        <taxon>Mucorales</taxon>
        <taxon>Phycomycetaceae</taxon>
        <taxon>Phycomyces</taxon>
    </lineage>
</organism>
<dbReference type="Proteomes" id="UP000077315">
    <property type="component" value="Unassembled WGS sequence"/>
</dbReference>
<dbReference type="InParanoid" id="A0A162TKU8"/>
<gene>
    <name evidence="1" type="ORF">PHYBLDRAFT_188900</name>
</gene>
<dbReference type="RefSeq" id="XP_018285963.1">
    <property type="nucleotide sequence ID" value="XM_018439579.1"/>
</dbReference>
<sequence>MYEATKIHTAYIVNIKLMFGQHLRRVINILLDIKNKQRELTQQLHIQRATEERIKRMLTEHIFEPTRMFKEGVSTRRLEDVFIGEGYRTAFMEISPILTAYPKRYEFQKDSIYYDSKASPHNHFLALFRMVKLLEHLGRRSFNCFPLRRSWSPGYMQIDTRILSQGTIHTDGVGISIIRQNKDTTQGPNPRRATTINPENIPYIHDLSPEQHEIICGRCVLIDPGRRGLLYCMHEESTVKTPRCYRYTSNQKNIRLKRTKFRHILQDLKAQAPNVIAAEREISQTSGRANNTTNFAFHTSVKAANSSILSSFYTSTVSRTSKKPLFRKLRFSSYINQRKASERLAKDIRAKFGQDCVLVMVNWSAHHNRYHEHIKGVEMRNLLRKHGFNVCLIDEYATSRYCPRCYQPSLQTFKQVENPRPYRRSQMLTMTRHGLLRCTNLNCLENMDGSEVMHRLWNRDVAAVLNFRRILNNLRYDGTIPVRFTRVIRIGRIRRQAEEDLQEGRRLRQRLTRIQRK</sequence>
<dbReference type="AlphaFoldDB" id="A0A162TKU8"/>